<accession>A0A819YAH1</accession>
<dbReference type="Proteomes" id="UP000663868">
    <property type="component" value="Unassembled WGS sequence"/>
</dbReference>
<sequence>QLQYLLHSQAVYEHSTIIQSFLHLLLFFSVYQCPGYDVKVYSYTLIQWLWLWFSRCYSTGIQDGVMVGPLDWGWLVG</sequence>
<reference evidence="1" key="1">
    <citation type="submission" date="2021-02" db="EMBL/GenBank/DDBJ databases">
        <authorList>
            <person name="Nowell W R."/>
        </authorList>
    </citation>
    <scope>NUCLEOTIDE SEQUENCE</scope>
</reference>
<evidence type="ECO:0000313" key="1">
    <source>
        <dbReference type="EMBL" id="CAF4153704.1"/>
    </source>
</evidence>
<dbReference type="EMBL" id="CAJOBB010006193">
    <property type="protein sequence ID" value="CAF4153704.1"/>
    <property type="molecule type" value="Genomic_DNA"/>
</dbReference>
<evidence type="ECO:0000313" key="2">
    <source>
        <dbReference type="Proteomes" id="UP000663868"/>
    </source>
</evidence>
<organism evidence="1 2">
    <name type="scientific">Adineta steineri</name>
    <dbReference type="NCBI Taxonomy" id="433720"/>
    <lineage>
        <taxon>Eukaryota</taxon>
        <taxon>Metazoa</taxon>
        <taxon>Spiralia</taxon>
        <taxon>Gnathifera</taxon>
        <taxon>Rotifera</taxon>
        <taxon>Eurotatoria</taxon>
        <taxon>Bdelloidea</taxon>
        <taxon>Adinetida</taxon>
        <taxon>Adinetidae</taxon>
        <taxon>Adineta</taxon>
    </lineage>
</organism>
<feature type="non-terminal residue" evidence="1">
    <location>
        <position position="1"/>
    </location>
</feature>
<comment type="caution">
    <text evidence="1">The sequence shown here is derived from an EMBL/GenBank/DDBJ whole genome shotgun (WGS) entry which is preliminary data.</text>
</comment>
<proteinExistence type="predicted"/>
<dbReference type="AlphaFoldDB" id="A0A819YAH1"/>
<gene>
    <name evidence="1" type="ORF">KXQ929_LOCUS37408</name>
</gene>
<protein>
    <submittedName>
        <fullName evidence="1">Uncharacterized protein</fullName>
    </submittedName>
</protein>
<name>A0A819YAH1_9BILA</name>